<proteinExistence type="predicted"/>
<dbReference type="Gene3D" id="3.30.390.30">
    <property type="match status" value="1"/>
</dbReference>
<dbReference type="AlphaFoldDB" id="A0A5B0GJW8"/>
<accession>A0A5B0GJW8</accession>
<comment type="cofactor">
    <cofactor evidence="1">
        <name>FAD</name>
        <dbReference type="ChEBI" id="CHEBI:57692"/>
    </cofactor>
</comment>
<dbReference type="PRINTS" id="PR00411">
    <property type="entry name" value="PNDRDTASEI"/>
</dbReference>
<evidence type="ECO:0000256" key="3">
    <source>
        <dbReference type="ARBA" id="ARBA00022827"/>
    </source>
</evidence>
<dbReference type="InterPro" id="IPR053382">
    <property type="entry name" value="Ring-hydroxylating_dioxygenase"/>
</dbReference>
<evidence type="ECO:0000259" key="6">
    <source>
        <dbReference type="Pfam" id="PF14759"/>
    </source>
</evidence>
<dbReference type="InterPro" id="IPR050446">
    <property type="entry name" value="FAD-oxidoreductase/Apoptosis"/>
</dbReference>
<keyword evidence="8" id="KW-1185">Reference proteome</keyword>
<evidence type="ECO:0000313" key="7">
    <source>
        <dbReference type="EMBL" id="KAA1003602.1"/>
    </source>
</evidence>
<comment type="caution">
    <text evidence="7">The sequence shown here is derived from an EMBL/GenBank/DDBJ whole genome shotgun (WGS) entry which is preliminary data.</text>
</comment>
<dbReference type="InterPro" id="IPR036188">
    <property type="entry name" value="FAD/NAD-bd_sf"/>
</dbReference>
<keyword evidence="7" id="KW-0223">Dioxygenase</keyword>
<keyword evidence="3" id="KW-0274">FAD</keyword>
<gene>
    <name evidence="7" type="ORF">FVF58_35735</name>
</gene>
<evidence type="ECO:0000256" key="1">
    <source>
        <dbReference type="ARBA" id="ARBA00001974"/>
    </source>
</evidence>
<evidence type="ECO:0000259" key="5">
    <source>
        <dbReference type="Pfam" id="PF07992"/>
    </source>
</evidence>
<keyword evidence="2" id="KW-0285">Flavoprotein</keyword>
<dbReference type="PRINTS" id="PR00368">
    <property type="entry name" value="FADPNR"/>
</dbReference>
<name>A0A5B0GJW8_9BURK</name>
<dbReference type="Pfam" id="PF07992">
    <property type="entry name" value="Pyr_redox_2"/>
    <property type="match status" value="1"/>
</dbReference>
<protein>
    <submittedName>
        <fullName evidence="7">Phenylpropionate dioxygenase ferredoxin reductase subunit</fullName>
        <ecNumber evidence="7">1.14.12.19</ecNumber>
    </submittedName>
</protein>
<evidence type="ECO:0000256" key="4">
    <source>
        <dbReference type="ARBA" id="ARBA00023002"/>
    </source>
</evidence>
<dbReference type="GO" id="GO:0008695">
    <property type="term" value="F:3-phenylpropionate dioxygenase activity"/>
    <property type="evidence" value="ECO:0007669"/>
    <property type="project" value="UniProtKB-EC"/>
</dbReference>
<dbReference type="SUPFAM" id="SSF55424">
    <property type="entry name" value="FAD/NAD-linked reductases, dimerisation (C-terminal) domain"/>
    <property type="match status" value="1"/>
</dbReference>
<organism evidence="7 8">
    <name type="scientific">Paraburkholderia panacisoli</name>
    <dbReference type="NCBI Taxonomy" id="2603818"/>
    <lineage>
        <taxon>Bacteria</taxon>
        <taxon>Pseudomonadati</taxon>
        <taxon>Pseudomonadota</taxon>
        <taxon>Betaproteobacteria</taxon>
        <taxon>Burkholderiales</taxon>
        <taxon>Burkholderiaceae</taxon>
        <taxon>Paraburkholderia</taxon>
    </lineage>
</organism>
<dbReference type="RefSeq" id="WP_149674426.1">
    <property type="nucleotide sequence ID" value="NZ_VTUZ01000034.1"/>
</dbReference>
<dbReference type="PANTHER" id="PTHR43557:SF2">
    <property type="entry name" value="RIESKE DOMAIN-CONTAINING PROTEIN-RELATED"/>
    <property type="match status" value="1"/>
</dbReference>
<feature type="domain" description="FAD/NAD(P)-binding" evidence="5">
    <location>
        <begin position="5"/>
        <end position="301"/>
    </location>
</feature>
<evidence type="ECO:0000313" key="8">
    <source>
        <dbReference type="Proteomes" id="UP000325273"/>
    </source>
</evidence>
<dbReference type="EMBL" id="VTUZ01000034">
    <property type="protein sequence ID" value="KAA1003602.1"/>
    <property type="molecule type" value="Genomic_DNA"/>
</dbReference>
<dbReference type="GO" id="GO:0016651">
    <property type="term" value="F:oxidoreductase activity, acting on NAD(P)H"/>
    <property type="evidence" value="ECO:0007669"/>
    <property type="project" value="TreeGrafter"/>
</dbReference>
<feature type="domain" description="Reductase C-terminal" evidence="6">
    <location>
        <begin position="320"/>
        <end position="403"/>
    </location>
</feature>
<dbReference type="EC" id="1.14.12.19" evidence="7"/>
<evidence type="ECO:0000256" key="2">
    <source>
        <dbReference type="ARBA" id="ARBA00022630"/>
    </source>
</evidence>
<dbReference type="Gene3D" id="3.50.50.60">
    <property type="entry name" value="FAD/NAD(P)-binding domain"/>
    <property type="match status" value="2"/>
</dbReference>
<dbReference type="Proteomes" id="UP000325273">
    <property type="component" value="Unassembled WGS sequence"/>
</dbReference>
<keyword evidence="4 7" id="KW-0560">Oxidoreductase</keyword>
<dbReference type="InterPro" id="IPR016156">
    <property type="entry name" value="FAD/NAD-linked_Rdtase_dimer_sf"/>
</dbReference>
<dbReference type="Pfam" id="PF14759">
    <property type="entry name" value="Reductase_C"/>
    <property type="match status" value="1"/>
</dbReference>
<dbReference type="SUPFAM" id="SSF51905">
    <property type="entry name" value="FAD/NAD(P)-binding domain"/>
    <property type="match status" value="1"/>
</dbReference>
<reference evidence="7 8" key="1">
    <citation type="submission" date="2019-08" db="EMBL/GenBank/DDBJ databases">
        <title>Paraburkholderia sp. DCY113.</title>
        <authorList>
            <person name="Kang J."/>
        </authorList>
    </citation>
    <scope>NUCLEOTIDE SEQUENCE [LARGE SCALE GENOMIC DNA]</scope>
    <source>
        <strain evidence="7 8">DCY113</strain>
    </source>
</reference>
<sequence length="406" mass="44309">MNKPSIVIVGAGQAGAMAAAELRQSGFDGRVVLIGDESHLPYERPPLSKDVLLQPETARCQLFADGFYEERNIELRLGARVSAIDVEARHVSLADGETLPFDKLLLATGARVRRLPLLDRLGNDVYTLRTLDDARKLRPVLTPGRRVVLVGGGVIGLELASSAIDLGAHVTVIEQAPMVMGRCSPGVLNEYLCNVHRERGVVLHLGAALTHARRENGEIVLTLSDGAQVTGDAVIYGIGVEPDTRLASAAGLDVENGILIDENCRTSHPAIYAAGDATSQWDRLTRRFYRRETWENAKNQAITAARAMMGIEPAEAGVPWFWTDQCGMNIQFAGDMAAPEWIVRGQMDESRFMLFGLNDGELVAAITVNQAREMRSAKMLVDKRARLAADVWRDPQQNLRALLNAA</sequence>
<dbReference type="NCBIfam" id="NF007286">
    <property type="entry name" value="PRK09754.1"/>
    <property type="match status" value="1"/>
</dbReference>
<dbReference type="InterPro" id="IPR023753">
    <property type="entry name" value="FAD/NAD-binding_dom"/>
</dbReference>
<dbReference type="InterPro" id="IPR028202">
    <property type="entry name" value="Reductase_C"/>
</dbReference>
<dbReference type="PANTHER" id="PTHR43557">
    <property type="entry name" value="APOPTOSIS-INDUCING FACTOR 1"/>
    <property type="match status" value="1"/>
</dbReference>
<dbReference type="NCBIfam" id="NF042949">
    <property type="entry name" value="3PPDioc_HcaD"/>
    <property type="match status" value="1"/>
</dbReference>
<dbReference type="GO" id="GO:0005737">
    <property type="term" value="C:cytoplasm"/>
    <property type="evidence" value="ECO:0007669"/>
    <property type="project" value="TreeGrafter"/>
</dbReference>